<protein>
    <recommendedName>
        <fullName evidence="2">dUTP diphosphatase</fullName>
        <ecNumber evidence="2">3.6.1.23</ecNumber>
    </recommendedName>
</protein>
<dbReference type="GO" id="GO:0006226">
    <property type="term" value="P:dUMP biosynthetic process"/>
    <property type="evidence" value="ECO:0007669"/>
    <property type="project" value="InterPro"/>
</dbReference>
<dbReference type="EC" id="3.6.1.23" evidence="2"/>
<dbReference type="NCBIfam" id="TIGR00576">
    <property type="entry name" value="dut"/>
    <property type="match status" value="1"/>
</dbReference>
<dbReference type="GO" id="GO:0000287">
    <property type="term" value="F:magnesium ion binding"/>
    <property type="evidence" value="ECO:0007669"/>
    <property type="project" value="InterPro"/>
</dbReference>
<dbReference type="GO" id="GO:0046081">
    <property type="term" value="P:dUTP catabolic process"/>
    <property type="evidence" value="ECO:0007669"/>
    <property type="project" value="InterPro"/>
</dbReference>
<accession>A0A7K4BYZ6</accession>
<evidence type="ECO:0000256" key="4">
    <source>
        <dbReference type="ARBA" id="ARBA00023080"/>
    </source>
</evidence>
<dbReference type="Gene3D" id="2.70.40.10">
    <property type="match status" value="1"/>
</dbReference>
<dbReference type="InterPro" id="IPR008181">
    <property type="entry name" value="dUTPase"/>
</dbReference>
<dbReference type="EMBL" id="JAAZKV010000004">
    <property type="protein sequence ID" value="NMA44299.1"/>
    <property type="molecule type" value="Genomic_DNA"/>
</dbReference>
<reference evidence="6 7" key="1">
    <citation type="journal article" date="2020" name="Biotechnol. Biofuels">
        <title>New insights from the biogas microbiome by comprehensive genome-resolved metagenomics of nearly 1600 species originating from multiple anaerobic digesters.</title>
        <authorList>
            <person name="Campanaro S."/>
            <person name="Treu L."/>
            <person name="Rodriguez-R L.M."/>
            <person name="Kovalovszki A."/>
            <person name="Ziels R.M."/>
            <person name="Maus I."/>
            <person name="Zhu X."/>
            <person name="Kougias P.G."/>
            <person name="Basile A."/>
            <person name="Luo G."/>
            <person name="Schluter A."/>
            <person name="Konstantinidis K.T."/>
            <person name="Angelidaki I."/>
        </authorList>
    </citation>
    <scope>NUCLEOTIDE SEQUENCE [LARGE SCALE GENOMIC DNA]</scope>
    <source>
        <strain evidence="6">AS22ysBPME_79</strain>
    </source>
</reference>
<dbReference type="GO" id="GO:0004170">
    <property type="term" value="F:dUTP diphosphatase activity"/>
    <property type="evidence" value="ECO:0007669"/>
    <property type="project" value="UniProtKB-EC"/>
</dbReference>
<dbReference type="SUPFAM" id="SSF51283">
    <property type="entry name" value="dUTPase-like"/>
    <property type="match status" value="1"/>
</dbReference>
<sequence>MFLAKKVLEVFCSDKNLLPFYNHSSDAAFDLKSSGEFVVGSGVDEKKFVQTSFTLKPNQRVLVKTGIKIAIPKNCFGSIRDRSGIALKDGITVLGGVIDSEYRGEIGVILFNTSSKDFVINKYDRIAQMIIQSFVSVKIKQRHKSFGETSRGEKGFGSSGKK</sequence>
<comment type="caution">
    <text evidence="6">The sequence shown here is derived from an EMBL/GenBank/DDBJ whole genome shotgun (WGS) entry which is preliminary data.</text>
</comment>
<evidence type="ECO:0000256" key="2">
    <source>
        <dbReference type="ARBA" id="ARBA00012379"/>
    </source>
</evidence>
<dbReference type="InterPro" id="IPR029054">
    <property type="entry name" value="dUTPase-like"/>
</dbReference>
<dbReference type="PANTHER" id="PTHR11241">
    <property type="entry name" value="DEOXYURIDINE 5'-TRIPHOSPHATE NUCLEOTIDOHYDROLASE"/>
    <property type="match status" value="1"/>
</dbReference>
<dbReference type="PANTHER" id="PTHR11241:SF0">
    <property type="entry name" value="DEOXYURIDINE 5'-TRIPHOSPHATE NUCLEOTIDOHYDROLASE"/>
    <property type="match status" value="1"/>
</dbReference>
<organism evidence="6 7">
    <name type="scientific">Candidatus Iainarchaeum sp</name>
    <dbReference type="NCBI Taxonomy" id="3101447"/>
    <lineage>
        <taxon>Archaea</taxon>
        <taxon>Candidatus Iainarchaeota</taxon>
        <taxon>Candidatus Iainarchaeia</taxon>
        <taxon>Candidatus Iainarchaeales</taxon>
        <taxon>Candidatus Iainarchaeaceae</taxon>
        <taxon>Candidatus Iainarchaeum</taxon>
    </lineage>
</organism>
<dbReference type="AlphaFoldDB" id="A0A7K4BYZ6"/>
<evidence type="ECO:0000313" key="7">
    <source>
        <dbReference type="Proteomes" id="UP000526302"/>
    </source>
</evidence>
<dbReference type="InterPro" id="IPR033704">
    <property type="entry name" value="dUTPase_trimeric"/>
</dbReference>
<keyword evidence="3 6" id="KW-0378">Hydrolase</keyword>
<dbReference type="InterPro" id="IPR036157">
    <property type="entry name" value="dUTPase-like_sf"/>
</dbReference>
<keyword evidence="4" id="KW-0546">Nucleotide metabolism</keyword>
<feature type="domain" description="dUTPase-like" evidence="5">
    <location>
        <begin position="49"/>
        <end position="160"/>
    </location>
</feature>
<name>A0A7K4BYZ6_9ARCH</name>
<evidence type="ECO:0000256" key="1">
    <source>
        <dbReference type="ARBA" id="ARBA00006581"/>
    </source>
</evidence>
<dbReference type="Pfam" id="PF00692">
    <property type="entry name" value="dUTPase"/>
    <property type="match status" value="1"/>
</dbReference>
<gene>
    <name evidence="6" type="primary">dut</name>
    <name evidence="6" type="ORF">GX950_00595</name>
</gene>
<evidence type="ECO:0000256" key="3">
    <source>
        <dbReference type="ARBA" id="ARBA00022801"/>
    </source>
</evidence>
<dbReference type="CDD" id="cd07557">
    <property type="entry name" value="trimeric_dUTPase"/>
    <property type="match status" value="1"/>
</dbReference>
<dbReference type="Proteomes" id="UP000526302">
    <property type="component" value="Unassembled WGS sequence"/>
</dbReference>
<evidence type="ECO:0000313" key="6">
    <source>
        <dbReference type="EMBL" id="NMA44299.1"/>
    </source>
</evidence>
<evidence type="ECO:0000259" key="5">
    <source>
        <dbReference type="Pfam" id="PF00692"/>
    </source>
</evidence>
<dbReference type="NCBIfam" id="NF001862">
    <property type="entry name" value="PRK00601.1"/>
    <property type="match status" value="1"/>
</dbReference>
<proteinExistence type="inferred from homology"/>
<comment type="similarity">
    <text evidence="1">Belongs to the dUTPase family.</text>
</comment>